<dbReference type="GO" id="GO:0032259">
    <property type="term" value="P:methylation"/>
    <property type="evidence" value="ECO:0007669"/>
    <property type="project" value="UniProtKB-KW"/>
</dbReference>
<evidence type="ECO:0000256" key="3">
    <source>
        <dbReference type="ARBA" id="ARBA00022691"/>
    </source>
</evidence>
<dbReference type="CDD" id="cd02440">
    <property type="entry name" value="AdoMet_MTases"/>
    <property type="match status" value="1"/>
</dbReference>
<dbReference type="Pfam" id="PF13489">
    <property type="entry name" value="Methyltransf_23"/>
    <property type="match status" value="1"/>
</dbReference>
<reference evidence="4 5" key="1">
    <citation type="submission" date="2021-06" db="EMBL/GenBank/DDBJ databases">
        <title>Bacterium isolated from marine sediment.</title>
        <authorList>
            <person name="Zhu K.-L."/>
            <person name="Du Z.-J."/>
            <person name="Liang Q.-Y."/>
        </authorList>
    </citation>
    <scope>NUCLEOTIDE SEQUENCE [LARGE SCALE GENOMIC DNA]</scope>
    <source>
        <strain evidence="4 5">A346</strain>
    </source>
</reference>
<name>A0ABS6MAY1_9GAMM</name>
<dbReference type="Proteomes" id="UP000755551">
    <property type="component" value="Unassembled WGS sequence"/>
</dbReference>
<keyword evidence="1 4" id="KW-0489">Methyltransferase</keyword>
<accession>A0ABS6MAY1</accession>
<protein>
    <submittedName>
        <fullName evidence="4">Class I SAM-dependent methyltransferase</fullName>
    </submittedName>
</protein>
<keyword evidence="3" id="KW-0949">S-adenosyl-L-methionine</keyword>
<evidence type="ECO:0000256" key="2">
    <source>
        <dbReference type="ARBA" id="ARBA00022679"/>
    </source>
</evidence>
<dbReference type="RefSeq" id="WP_217334748.1">
    <property type="nucleotide sequence ID" value="NZ_JAHQZT010000008.1"/>
</dbReference>
<evidence type="ECO:0000313" key="5">
    <source>
        <dbReference type="Proteomes" id="UP000755551"/>
    </source>
</evidence>
<dbReference type="PANTHER" id="PTHR43464:SF19">
    <property type="entry name" value="UBIQUINONE BIOSYNTHESIS O-METHYLTRANSFERASE, MITOCHONDRIAL"/>
    <property type="match status" value="1"/>
</dbReference>
<gene>
    <name evidence="4" type="ORF">KTN04_08265</name>
</gene>
<dbReference type="EMBL" id="JAHQZT010000008">
    <property type="protein sequence ID" value="MBV0933330.1"/>
    <property type="molecule type" value="Genomic_DNA"/>
</dbReference>
<evidence type="ECO:0000256" key="1">
    <source>
        <dbReference type="ARBA" id="ARBA00022603"/>
    </source>
</evidence>
<keyword evidence="2" id="KW-0808">Transferase</keyword>
<sequence>MLTQTIAHYHLHAARYSDQYDSIAAASVHAGWAEWLAEHPAGRALDVGAGSGRDAAWLAQQGWQVTAIEPARALREHGQRMTGDTVHWIEAQLPALDGVLDQETPFDLILLSAVWMHLPAVQRPRAMRCLAEYLAPKGLMVITLRFGPSDPERPIYPVSTLELSQLAAQQGLVATLVDDADTADQLQRTDIHWQTVCIRHRSAAR</sequence>
<dbReference type="PANTHER" id="PTHR43464">
    <property type="entry name" value="METHYLTRANSFERASE"/>
    <property type="match status" value="1"/>
</dbReference>
<organism evidence="4 5">
    <name type="scientific">Marinobacterium weihaiense</name>
    <dbReference type="NCBI Taxonomy" id="2851016"/>
    <lineage>
        <taxon>Bacteria</taxon>
        <taxon>Pseudomonadati</taxon>
        <taxon>Pseudomonadota</taxon>
        <taxon>Gammaproteobacteria</taxon>
        <taxon>Oceanospirillales</taxon>
        <taxon>Oceanospirillaceae</taxon>
        <taxon>Marinobacterium</taxon>
    </lineage>
</organism>
<evidence type="ECO:0000313" key="4">
    <source>
        <dbReference type="EMBL" id="MBV0933330.1"/>
    </source>
</evidence>
<keyword evidence="5" id="KW-1185">Reference proteome</keyword>
<comment type="caution">
    <text evidence="4">The sequence shown here is derived from an EMBL/GenBank/DDBJ whole genome shotgun (WGS) entry which is preliminary data.</text>
</comment>
<proteinExistence type="predicted"/>
<dbReference type="GO" id="GO:0008168">
    <property type="term" value="F:methyltransferase activity"/>
    <property type="evidence" value="ECO:0007669"/>
    <property type="project" value="UniProtKB-KW"/>
</dbReference>